<dbReference type="Proteomes" id="UP000278143">
    <property type="component" value="Unassembled WGS sequence"/>
</dbReference>
<evidence type="ECO:0000313" key="1">
    <source>
        <dbReference type="EMBL" id="RKP24496.1"/>
    </source>
</evidence>
<sequence>MGGDASGALVGVVSPSCRAPPAAAVRGVDSTFKVVPLVRLVVFCAAVRRVDMVGVPVSKSSRKSASRERLPVSVGMRRAVVVLRGPLDRVDMVGVSIAAVALVRTCRRVLAVERGAVAVVSA</sequence>
<protein>
    <submittedName>
        <fullName evidence="1">Uncharacterized protein</fullName>
    </submittedName>
</protein>
<accession>A0A4P9YWT2</accession>
<dbReference type="AlphaFoldDB" id="A0A4P9YWT2"/>
<name>A0A4P9YWT2_9FUNG</name>
<proteinExistence type="predicted"/>
<reference evidence="2" key="1">
    <citation type="journal article" date="2018" name="Nat. Microbiol.">
        <title>Leveraging single-cell genomics to expand the fungal tree of life.</title>
        <authorList>
            <person name="Ahrendt S.R."/>
            <person name="Quandt C.A."/>
            <person name="Ciobanu D."/>
            <person name="Clum A."/>
            <person name="Salamov A."/>
            <person name="Andreopoulos B."/>
            <person name="Cheng J.F."/>
            <person name="Woyke T."/>
            <person name="Pelin A."/>
            <person name="Henrissat B."/>
            <person name="Reynolds N.K."/>
            <person name="Benny G.L."/>
            <person name="Smith M.E."/>
            <person name="James T.Y."/>
            <person name="Grigoriev I.V."/>
        </authorList>
    </citation>
    <scope>NUCLEOTIDE SEQUENCE [LARGE SCALE GENOMIC DNA]</scope>
    <source>
        <strain evidence="2">Benny S71-1</strain>
    </source>
</reference>
<dbReference type="EMBL" id="KZ990191">
    <property type="protein sequence ID" value="RKP24496.1"/>
    <property type="molecule type" value="Genomic_DNA"/>
</dbReference>
<keyword evidence="2" id="KW-1185">Reference proteome</keyword>
<organism evidence="1 2">
    <name type="scientific">Syncephalis pseudoplumigaleata</name>
    <dbReference type="NCBI Taxonomy" id="1712513"/>
    <lineage>
        <taxon>Eukaryota</taxon>
        <taxon>Fungi</taxon>
        <taxon>Fungi incertae sedis</taxon>
        <taxon>Zoopagomycota</taxon>
        <taxon>Zoopagomycotina</taxon>
        <taxon>Zoopagomycetes</taxon>
        <taxon>Zoopagales</taxon>
        <taxon>Piptocephalidaceae</taxon>
        <taxon>Syncephalis</taxon>
    </lineage>
</organism>
<evidence type="ECO:0000313" key="2">
    <source>
        <dbReference type="Proteomes" id="UP000278143"/>
    </source>
</evidence>
<gene>
    <name evidence="1" type="ORF">SYNPS1DRAFT_29740</name>
</gene>